<dbReference type="GO" id="GO:0035658">
    <property type="term" value="C:Mon1-Ccz1 complex"/>
    <property type="evidence" value="ECO:0007669"/>
    <property type="project" value="TreeGrafter"/>
</dbReference>
<dbReference type="Pfam" id="PF19037">
    <property type="entry name" value="Fuz_longin_2"/>
    <property type="match status" value="1"/>
</dbReference>
<evidence type="ECO:0000313" key="6">
    <source>
        <dbReference type="EMBL" id="KAF7768129.1"/>
    </source>
</evidence>
<dbReference type="GO" id="GO:0032585">
    <property type="term" value="C:multivesicular body membrane"/>
    <property type="evidence" value="ECO:0007669"/>
    <property type="project" value="UniProtKB-SubCell"/>
</dbReference>
<dbReference type="InterPro" id="IPR004353">
    <property type="entry name" value="Mon1"/>
</dbReference>
<dbReference type="InterPro" id="IPR043970">
    <property type="entry name" value="FUZ/MON1/HPS1_longin_3"/>
</dbReference>
<evidence type="ECO:0000256" key="4">
    <source>
        <dbReference type="SAM" id="MobiDB-lite"/>
    </source>
</evidence>
<comment type="subcellular location">
    <subcellularLocation>
        <location evidence="3">Endosome</location>
        <location evidence="3">Multivesicular body membrane</location>
        <topology evidence="3">Peripheral membrane protein</topology>
    </subcellularLocation>
    <subcellularLocation>
        <location evidence="1 3">Prevacuolar compartment membrane</location>
        <topology evidence="1 3">Peripheral membrane protein</topology>
    </subcellularLocation>
    <subcellularLocation>
        <location evidence="3">Vacuole membrane</location>
        <topology evidence="3">Peripheral membrane protein</topology>
    </subcellularLocation>
</comment>
<feature type="compositionally biased region" description="Pro residues" evidence="4">
    <location>
        <begin position="52"/>
        <end position="62"/>
    </location>
</feature>
<dbReference type="SMART" id="SM01238">
    <property type="entry name" value="IGR"/>
    <property type="match status" value="1"/>
</dbReference>
<proteinExistence type="inferred from homology"/>
<protein>
    <recommendedName>
        <fullName evidence="2 3">Vacuolar fusion protein MON1</fullName>
    </recommendedName>
</protein>
<dbReference type="AlphaFoldDB" id="A0A8H7C6Q8"/>
<comment type="function">
    <text evidence="3">Required for multiple vacuole delivery pathways including the cytoplasm to vacuole transport (Cvt), autophagy, pexophagy and endocytosis.</text>
</comment>
<dbReference type="Pfam" id="PF19036">
    <property type="entry name" value="Fuz_longin_1"/>
    <property type="match status" value="1"/>
</dbReference>
<evidence type="ECO:0000313" key="7">
    <source>
        <dbReference type="Proteomes" id="UP000629468"/>
    </source>
</evidence>
<sequence>MSHTPRSRTVSRPTPPSLGAHIASPPRLVIPPLRPSPSLSSLHIHSHGTPTPNEPEVPPVPYPQRDQVLESSASSVVNVDTNEGIWIQDMDTDTDITEEDPFEAAHPVAATNEESKKFLRDQLRKTLSDQQGHRSPVLRSKKLHPDLQELAYGGVARFLPREYYVLTDAGKPVFISRPGGSNSDGMVSTIGIMQALISVFIDDGDKIRCINAGQSRITFLLRPPLYYVCVSSWGEPESVTRTHLEYLHLQILSIVTASQLRRIFERRTNFDLRRLLDGAETFLTTLLDELEFDLAISSSSLHCLKLEPSLRKKIADSLVPTGKVKDLLYVMLMAGGRVVTLIRPRKHSVHPADVHILLNTVNSPSICNSQASASWIPVCLPKFNPSGFVNAYVSFPLRDNPLLDPSLPPSAASTSSLKSDDETPDTNIIMICISGSGDFDYVKTWCDVATKKLVTDGSLHALAKTILSHQCVYTVTEVGVPGLRHFVYKSRAQVQITLPVFEDPYNGANEKRRLVTLYQLLHDAIHAKSGQSEPLKLQYIRTDTESVMGWITQPFELYVAVSPLLPKSAIIGAANAVVRWVKKEESRNISPSQFVKKLLTWITWPKICGTPDHVLHSIVMLAGLGSFARICVSAPKFTRTLVDKSALRSVPKPRIFPKQVGKFVLPLDVSTPREFLKAIGRSSEKQLQPESWDALWKMSGKDMREAGIAVRDRRYILWCMEKYRQGLDPRDFAHEPKPKKTVRGWGPSVQNGKRIRSRRMKQRSKRSK</sequence>
<dbReference type="GO" id="GO:0000329">
    <property type="term" value="C:fungal-type vacuole membrane"/>
    <property type="evidence" value="ECO:0007669"/>
    <property type="project" value="TreeGrafter"/>
</dbReference>
<keyword evidence="3" id="KW-0072">Autophagy</keyword>
<feature type="region of interest" description="Disordered" evidence="4">
    <location>
        <begin position="1"/>
        <end position="64"/>
    </location>
</feature>
<accession>A0A8H7C6Q8</accession>
<keyword evidence="3" id="KW-0967">Endosome</keyword>
<dbReference type="InterPro" id="IPR019083">
    <property type="entry name" value="SAM_Ribosomal_mS41"/>
</dbReference>
<dbReference type="PANTHER" id="PTHR13027">
    <property type="entry name" value="SAND PROTEIN-RELATED"/>
    <property type="match status" value="1"/>
</dbReference>
<keyword evidence="3" id="KW-0813">Transport</keyword>
<dbReference type="InterPro" id="IPR043971">
    <property type="entry name" value="FUZ/MON1/HPS1_longin_2"/>
</dbReference>
<evidence type="ECO:0000256" key="1">
    <source>
        <dbReference type="ARBA" id="ARBA00004380"/>
    </source>
</evidence>
<name>A0A8H7C6Q8_AGABI</name>
<evidence type="ECO:0000256" key="3">
    <source>
        <dbReference type="RuleBase" id="RU367048"/>
    </source>
</evidence>
<feature type="compositionally biased region" description="Basic and acidic residues" evidence="4">
    <location>
        <begin position="729"/>
        <end position="738"/>
    </location>
</feature>
<evidence type="ECO:0000256" key="2">
    <source>
        <dbReference type="ARBA" id="ARBA00018132"/>
    </source>
</evidence>
<comment type="similarity">
    <text evidence="3">Belongs to the MON1/SAND family.</text>
</comment>
<dbReference type="GO" id="GO:0006914">
    <property type="term" value="P:autophagy"/>
    <property type="evidence" value="ECO:0007669"/>
    <property type="project" value="UniProtKB-UniRule"/>
</dbReference>
<reference evidence="6 7" key="1">
    <citation type="journal article" name="Sci. Rep.">
        <title>Telomere-to-telomere assembled and centromere annotated genomes of the two main subspecies of the button mushroom Agaricus bisporus reveal especially polymorphic chromosome ends.</title>
        <authorList>
            <person name="Sonnenberg A.S.M."/>
            <person name="Sedaghat-Telgerd N."/>
            <person name="Lavrijssen B."/>
            <person name="Ohm R.A."/>
            <person name="Hendrickx P.M."/>
            <person name="Scholtmeijer K."/>
            <person name="Baars J.J.P."/>
            <person name="van Peer A."/>
        </authorList>
    </citation>
    <scope>NUCLEOTIDE SEQUENCE [LARGE SCALE GENOMIC DNA]</scope>
    <source>
        <strain evidence="6 7">H119_p4</strain>
    </source>
</reference>
<gene>
    <name evidence="6" type="ORF">Agabi119p4_7372</name>
</gene>
<comment type="caution">
    <text evidence="6">The sequence shown here is derived from an EMBL/GenBank/DDBJ whole genome shotgun (WGS) entry which is preliminary data.</text>
</comment>
<keyword evidence="3" id="KW-0472">Membrane</keyword>
<evidence type="ECO:0000259" key="5">
    <source>
        <dbReference type="SMART" id="SM01238"/>
    </source>
</evidence>
<feature type="domain" description="Small ribosomal subunit protein mS41 SAM" evidence="5">
    <location>
        <begin position="672"/>
        <end position="726"/>
    </location>
</feature>
<feature type="region of interest" description="Disordered" evidence="4">
    <location>
        <begin position="729"/>
        <end position="768"/>
    </location>
</feature>
<organism evidence="6 7">
    <name type="scientific">Agaricus bisporus var. burnettii</name>
    <dbReference type="NCBI Taxonomy" id="192524"/>
    <lineage>
        <taxon>Eukaryota</taxon>
        <taxon>Fungi</taxon>
        <taxon>Dikarya</taxon>
        <taxon>Basidiomycota</taxon>
        <taxon>Agaricomycotina</taxon>
        <taxon>Agaricomycetes</taxon>
        <taxon>Agaricomycetidae</taxon>
        <taxon>Agaricales</taxon>
        <taxon>Agaricineae</taxon>
        <taxon>Agaricaceae</taxon>
        <taxon>Agaricus</taxon>
    </lineage>
</organism>
<feature type="compositionally biased region" description="Basic residues" evidence="4">
    <location>
        <begin position="753"/>
        <end position="768"/>
    </location>
</feature>
<keyword evidence="3" id="KW-0926">Vacuole</keyword>
<dbReference type="Proteomes" id="UP000629468">
    <property type="component" value="Unassembled WGS sequence"/>
</dbReference>
<dbReference type="PRINTS" id="PR01546">
    <property type="entry name" value="YEAST73DUF"/>
</dbReference>
<dbReference type="Pfam" id="PF09597">
    <property type="entry name" value="SAM_Ribosomal_mS41"/>
    <property type="match status" value="1"/>
</dbReference>
<dbReference type="EMBL" id="JABXXO010000010">
    <property type="protein sequence ID" value="KAF7768129.1"/>
    <property type="molecule type" value="Genomic_DNA"/>
</dbReference>
<dbReference type="GO" id="GO:0016192">
    <property type="term" value="P:vesicle-mediated transport"/>
    <property type="evidence" value="ECO:0007669"/>
    <property type="project" value="InterPro"/>
</dbReference>
<dbReference type="Pfam" id="PF19038">
    <property type="entry name" value="Fuz_longin_3"/>
    <property type="match status" value="1"/>
</dbReference>
<dbReference type="GO" id="GO:0006623">
    <property type="term" value="P:protein targeting to vacuole"/>
    <property type="evidence" value="ECO:0007669"/>
    <property type="project" value="UniProtKB-UniRule"/>
</dbReference>
<keyword evidence="3" id="KW-0653">Protein transport</keyword>
<dbReference type="InterPro" id="IPR043972">
    <property type="entry name" value="FUZ/MON1/HPS1_longin_1"/>
</dbReference>
<dbReference type="PANTHER" id="PTHR13027:SF7">
    <property type="entry name" value="VACUOLAR FUSION PROTEIN MON1 HOMOLOG"/>
    <property type="match status" value="1"/>
</dbReference>